<evidence type="ECO:0000256" key="8">
    <source>
        <dbReference type="ARBA" id="ARBA00057804"/>
    </source>
</evidence>
<evidence type="ECO:0000259" key="9">
    <source>
        <dbReference type="PROSITE" id="PS50090"/>
    </source>
</evidence>
<dbReference type="GO" id="GO:0003677">
    <property type="term" value="F:DNA binding"/>
    <property type="evidence" value="ECO:0007669"/>
    <property type="project" value="UniProtKB-KW"/>
</dbReference>
<keyword evidence="3" id="KW-0677">Repeat</keyword>
<dbReference type="GO" id="GO:0005634">
    <property type="term" value="C:nucleus"/>
    <property type="evidence" value="ECO:0007669"/>
    <property type="project" value="UniProtKB-SubCell"/>
</dbReference>
<dbReference type="Gene3D" id="1.10.10.60">
    <property type="entry name" value="Homeodomain-like"/>
    <property type="match status" value="2"/>
</dbReference>
<comment type="subcellular location">
    <subcellularLocation>
        <location evidence="1">Nucleus</location>
    </subcellularLocation>
</comment>
<evidence type="ECO:0000256" key="6">
    <source>
        <dbReference type="ARBA" id="ARBA00023163"/>
    </source>
</evidence>
<accession>A0A6I9SM28</accession>
<dbReference type="PROSITE" id="PS50090">
    <property type="entry name" value="MYB_LIKE"/>
    <property type="match status" value="2"/>
</dbReference>
<dbReference type="CDD" id="cd00167">
    <property type="entry name" value="SANT"/>
    <property type="match status" value="2"/>
</dbReference>
<dbReference type="InterPro" id="IPR017930">
    <property type="entry name" value="Myb_dom"/>
</dbReference>
<evidence type="ECO:0000256" key="4">
    <source>
        <dbReference type="ARBA" id="ARBA00023015"/>
    </source>
</evidence>
<sequence length="363" mass="40900">MEVKADDGGCWPDNVVELKKGPWTPEEDQKLLHYIQQHGHGSWRTLPPKAGLQRCGKSCRLRWKNYLRPDIKRGKFSIQEEQTIIQLHALLGNRWSTIAAHLPKRTDNEIKNYWNSHLKKRLSNMGIDPTTHKPKNHAFFCGGRSNDFANLCHMAQWETARLEAEARLVRESKLMSNPSTHLLNKPTTAAPPPPRPPCLDVLKVWAWTNNPGKHMSTATTPSGLLTYNGGLQLNLSDNLGPIPTVELFDQNSSSITNINRVQLSGSWTVNGPPSTGYNYDQDDDEEEEVKGIIDDYSSSMDQIHDMMIMTSNPVDYADPLWIPSSFMQGFTDLPPRINVSETSGPSDNYVFQVVDANAFNLTH</sequence>
<keyword evidence="6" id="KW-0804">Transcription</keyword>
<feature type="domain" description="Myb-like" evidence="9">
    <location>
        <begin position="68"/>
        <end position="118"/>
    </location>
</feature>
<evidence type="ECO:0000259" key="10">
    <source>
        <dbReference type="PROSITE" id="PS51294"/>
    </source>
</evidence>
<dbReference type="PANTHER" id="PTHR10641">
    <property type="entry name" value="MYB FAMILY TRANSCRIPTION FACTOR"/>
    <property type="match status" value="1"/>
</dbReference>
<evidence type="ECO:0000313" key="11">
    <source>
        <dbReference type="Proteomes" id="UP000504604"/>
    </source>
</evidence>
<dbReference type="GO" id="GO:0000902">
    <property type="term" value="P:cell morphogenesis"/>
    <property type="evidence" value="ECO:0007669"/>
    <property type="project" value="UniProtKB-ARBA"/>
</dbReference>
<feature type="domain" description="HTH myb-type" evidence="10">
    <location>
        <begin position="17"/>
        <end position="67"/>
    </location>
</feature>
<dbReference type="InterPro" id="IPR001005">
    <property type="entry name" value="SANT/Myb"/>
</dbReference>
<dbReference type="InterPro" id="IPR009057">
    <property type="entry name" value="Homeodomain-like_sf"/>
</dbReference>
<reference evidence="12" key="1">
    <citation type="submission" date="2025-08" db="UniProtKB">
        <authorList>
            <consortium name="RefSeq"/>
        </authorList>
    </citation>
    <scope>IDENTIFICATION</scope>
</reference>
<dbReference type="Gramene" id="SIN_1018206.t">
    <property type="protein sequence ID" value="SIN_1018206.t"/>
    <property type="gene ID" value="SIN_1018206"/>
</dbReference>
<protein>
    <submittedName>
        <fullName evidence="12">Transcription factor MYB30-like</fullName>
    </submittedName>
</protein>
<dbReference type="KEGG" id="sind:105156524"/>
<name>A0A6I9SM28_SESIN</name>
<dbReference type="InterPro" id="IPR015495">
    <property type="entry name" value="Myb_TF_plants"/>
</dbReference>
<dbReference type="GeneID" id="105156524"/>
<evidence type="ECO:0000313" key="12">
    <source>
        <dbReference type="RefSeq" id="XP_011070983.1"/>
    </source>
</evidence>
<evidence type="ECO:0000256" key="5">
    <source>
        <dbReference type="ARBA" id="ARBA00023125"/>
    </source>
</evidence>
<dbReference type="SMART" id="SM00717">
    <property type="entry name" value="SANT"/>
    <property type="match status" value="2"/>
</dbReference>
<keyword evidence="4" id="KW-0805">Transcription regulation</keyword>
<keyword evidence="11" id="KW-1185">Reference proteome</keyword>
<dbReference type="Proteomes" id="UP000504604">
    <property type="component" value="Linkage group LG2"/>
</dbReference>
<keyword evidence="5" id="KW-0238">DNA-binding</keyword>
<dbReference type="FunFam" id="1.10.10.60:FF:000099">
    <property type="entry name" value="MYB transcription factor"/>
    <property type="match status" value="1"/>
</dbReference>
<gene>
    <name evidence="12" type="primary">LOC105156524</name>
</gene>
<dbReference type="FunFam" id="1.10.10.60:FF:000001">
    <property type="entry name" value="MYB-related transcription factor"/>
    <property type="match status" value="1"/>
</dbReference>
<evidence type="ECO:0000256" key="3">
    <source>
        <dbReference type="ARBA" id="ARBA00022737"/>
    </source>
</evidence>
<keyword evidence="7" id="KW-0539">Nucleus</keyword>
<organism evidence="11 12">
    <name type="scientific">Sesamum indicum</name>
    <name type="common">Oriental sesame</name>
    <name type="synonym">Sesamum orientale</name>
    <dbReference type="NCBI Taxonomy" id="4182"/>
    <lineage>
        <taxon>Eukaryota</taxon>
        <taxon>Viridiplantae</taxon>
        <taxon>Streptophyta</taxon>
        <taxon>Embryophyta</taxon>
        <taxon>Tracheophyta</taxon>
        <taxon>Spermatophyta</taxon>
        <taxon>Magnoliopsida</taxon>
        <taxon>eudicotyledons</taxon>
        <taxon>Gunneridae</taxon>
        <taxon>Pentapetalae</taxon>
        <taxon>asterids</taxon>
        <taxon>lamiids</taxon>
        <taxon>Lamiales</taxon>
        <taxon>Pedaliaceae</taxon>
        <taxon>Sesamum</taxon>
    </lineage>
</organism>
<dbReference type="SUPFAM" id="SSF46689">
    <property type="entry name" value="Homeodomain-like"/>
    <property type="match status" value="1"/>
</dbReference>
<comment type="function">
    <text evidence="8">Transcription factor.</text>
</comment>
<feature type="domain" description="Myb-like" evidence="9">
    <location>
        <begin position="15"/>
        <end position="67"/>
    </location>
</feature>
<dbReference type="PROSITE" id="PS51294">
    <property type="entry name" value="HTH_MYB"/>
    <property type="match status" value="2"/>
</dbReference>
<keyword evidence="2" id="KW-0217">Developmental protein</keyword>
<proteinExistence type="predicted"/>
<evidence type="ECO:0000256" key="7">
    <source>
        <dbReference type="ARBA" id="ARBA00023242"/>
    </source>
</evidence>
<dbReference type="AlphaFoldDB" id="A0A6I9SM28"/>
<dbReference type="PANTHER" id="PTHR10641:SF1347">
    <property type="entry name" value="MYB TRANSCRIPTION FACTOR MIXTA-LIKE PROTEIN"/>
    <property type="match status" value="1"/>
</dbReference>
<dbReference type="InParanoid" id="A0A6I9SM28"/>
<dbReference type="Pfam" id="PF00249">
    <property type="entry name" value="Myb_DNA-binding"/>
    <property type="match status" value="2"/>
</dbReference>
<feature type="domain" description="HTH myb-type" evidence="10">
    <location>
        <begin position="68"/>
        <end position="122"/>
    </location>
</feature>
<evidence type="ECO:0000256" key="1">
    <source>
        <dbReference type="ARBA" id="ARBA00004123"/>
    </source>
</evidence>
<evidence type="ECO:0000256" key="2">
    <source>
        <dbReference type="ARBA" id="ARBA00022473"/>
    </source>
</evidence>
<dbReference type="OrthoDB" id="2143914at2759"/>
<dbReference type="GO" id="GO:1901957">
    <property type="term" value="P:regulation of cutin biosynthetic process"/>
    <property type="evidence" value="ECO:0007669"/>
    <property type="project" value="UniProtKB-ARBA"/>
</dbReference>
<dbReference type="RefSeq" id="XP_011070983.1">
    <property type="nucleotide sequence ID" value="XM_011072681.1"/>
</dbReference>